<dbReference type="EMBL" id="BLLF01001674">
    <property type="protein sequence ID" value="GFH20647.1"/>
    <property type="molecule type" value="Genomic_DNA"/>
</dbReference>
<organism evidence="1 2">
    <name type="scientific">Haematococcus lacustris</name>
    <name type="common">Green alga</name>
    <name type="synonym">Haematococcus pluvialis</name>
    <dbReference type="NCBI Taxonomy" id="44745"/>
    <lineage>
        <taxon>Eukaryota</taxon>
        <taxon>Viridiplantae</taxon>
        <taxon>Chlorophyta</taxon>
        <taxon>core chlorophytes</taxon>
        <taxon>Chlorophyceae</taxon>
        <taxon>CS clade</taxon>
        <taxon>Chlamydomonadales</taxon>
        <taxon>Haematococcaceae</taxon>
        <taxon>Haematococcus</taxon>
    </lineage>
</organism>
<keyword evidence="2" id="KW-1185">Reference proteome</keyword>
<reference evidence="1 2" key="1">
    <citation type="submission" date="2020-02" db="EMBL/GenBank/DDBJ databases">
        <title>Draft genome sequence of Haematococcus lacustris strain NIES-144.</title>
        <authorList>
            <person name="Morimoto D."/>
            <person name="Nakagawa S."/>
            <person name="Yoshida T."/>
            <person name="Sawayama S."/>
        </authorList>
    </citation>
    <scope>NUCLEOTIDE SEQUENCE [LARGE SCALE GENOMIC DNA]</scope>
    <source>
        <strain evidence="1 2">NIES-144</strain>
    </source>
</reference>
<protein>
    <submittedName>
        <fullName evidence="1">Uncharacterized protein</fullName>
    </submittedName>
</protein>
<feature type="non-terminal residue" evidence="1">
    <location>
        <position position="1"/>
    </location>
</feature>
<sequence length="81" mass="9091">MPAQPMAYTFQLLIVDRSSAMNFATCVTTHAIIWSTKRALGLDREDERHPSSPWLDHLELTSFASSTLHHHSERGDGPTSQ</sequence>
<evidence type="ECO:0000313" key="1">
    <source>
        <dbReference type="EMBL" id="GFH20647.1"/>
    </source>
</evidence>
<dbReference type="AlphaFoldDB" id="A0A699ZD83"/>
<gene>
    <name evidence="1" type="ORF">HaLaN_17800</name>
</gene>
<name>A0A699ZD83_HAELA</name>
<dbReference type="Proteomes" id="UP000485058">
    <property type="component" value="Unassembled WGS sequence"/>
</dbReference>
<accession>A0A699ZD83</accession>
<evidence type="ECO:0000313" key="2">
    <source>
        <dbReference type="Proteomes" id="UP000485058"/>
    </source>
</evidence>
<proteinExistence type="predicted"/>
<comment type="caution">
    <text evidence="1">The sequence shown here is derived from an EMBL/GenBank/DDBJ whole genome shotgun (WGS) entry which is preliminary data.</text>
</comment>